<dbReference type="SUPFAM" id="SSF53850">
    <property type="entry name" value="Periplasmic binding protein-like II"/>
    <property type="match status" value="1"/>
</dbReference>
<dbReference type="Proteomes" id="UP000193834">
    <property type="component" value="Unassembled WGS sequence"/>
</dbReference>
<protein>
    <submittedName>
        <fullName evidence="7">Carbohydrate ABC transporter substrate-binding protein, CUT1 family</fullName>
    </submittedName>
</protein>
<reference evidence="7 8" key="1">
    <citation type="submission" date="2017-04" db="EMBL/GenBank/DDBJ databases">
        <authorList>
            <person name="Afonso C.L."/>
            <person name="Miller P.J."/>
            <person name="Scott M.A."/>
            <person name="Spackman E."/>
            <person name="Goraichik I."/>
            <person name="Dimitrov K.M."/>
            <person name="Suarez D.L."/>
            <person name="Swayne D.E."/>
        </authorList>
    </citation>
    <scope>NUCLEOTIDE SEQUENCE [LARGE SCALE GENOMIC DNA]</scope>
    <source>
        <strain evidence="7 8">11</strain>
    </source>
</reference>
<dbReference type="PANTHER" id="PTHR43649:SF31">
    <property type="entry name" value="SN-GLYCEROL-3-PHOSPHATE-BINDING PERIPLASMIC PROTEIN UGPB"/>
    <property type="match status" value="1"/>
</dbReference>
<dbReference type="InterPro" id="IPR050490">
    <property type="entry name" value="Bact_solute-bd_prot1"/>
</dbReference>
<feature type="compositionally biased region" description="Basic and acidic residues" evidence="5">
    <location>
        <begin position="457"/>
        <end position="476"/>
    </location>
</feature>
<dbReference type="AlphaFoldDB" id="A0A1X7LSV2"/>
<evidence type="ECO:0000256" key="5">
    <source>
        <dbReference type="SAM" id="MobiDB-lite"/>
    </source>
</evidence>
<keyword evidence="8" id="KW-1185">Reference proteome</keyword>
<dbReference type="GO" id="GO:0030313">
    <property type="term" value="C:cell envelope"/>
    <property type="evidence" value="ECO:0007669"/>
    <property type="project" value="UniProtKB-SubCell"/>
</dbReference>
<feature type="signal peptide" evidence="6">
    <location>
        <begin position="1"/>
        <end position="26"/>
    </location>
</feature>
<evidence type="ECO:0000313" key="8">
    <source>
        <dbReference type="Proteomes" id="UP000193834"/>
    </source>
</evidence>
<dbReference type="RefSeq" id="WP_085497730.1">
    <property type="nucleotide sequence ID" value="NZ_FXAZ01000007.1"/>
</dbReference>
<gene>
    <name evidence="7" type="ORF">SAMN06295960_4235</name>
</gene>
<dbReference type="InterPro" id="IPR006059">
    <property type="entry name" value="SBP"/>
</dbReference>
<feature type="chain" id="PRO_5039559411" evidence="6">
    <location>
        <begin position="27"/>
        <end position="499"/>
    </location>
</feature>
<dbReference type="Pfam" id="PF01547">
    <property type="entry name" value="SBP_bac_1"/>
    <property type="match status" value="1"/>
</dbReference>
<evidence type="ECO:0000256" key="6">
    <source>
        <dbReference type="SAM" id="SignalP"/>
    </source>
</evidence>
<feature type="region of interest" description="Disordered" evidence="5">
    <location>
        <begin position="456"/>
        <end position="499"/>
    </location>
</feature>
<comment type="subcellular location">
    <subcellularLocation>
        <location evidence="1">Cell envelope</location>
    </subcellularLocation>
</comment>
<dbReference type="EMBL" id="FXAZ01000007">
    <property type="protein sequence ID" value="SMG56740.1"/>
    <property type="molecule type" value="Genomic_DNA"/>
</dbReference>
<comment type="similarity">
    <text evidence="2">Belongs to the bacterial solute-binding protein 1 family.</text>
</comment>
<sequence length="499" mass="56248">MSSRLTRKWSITLCCVLLMMTLLLQACSGEKALLPELPKDGTGTLRVMYYDEDQFYRQYGAYFAIEYPDIALEVIGTNDLYSNEEFQKDPQKGMLEFVKKEKPDILLMDQDSLKSFAEEGILYNLDPIIQQEQYPVADFLPGLIESLREMGNGNLYGLTPTYNAQAIYYNADLFKQHNIEPPHHKMTWDEVLNLAARFNQIGSGEDQVYGLYSQYSDSMQYLMNIASTMQLRPVDASGSKVVMDSDGWKQAFKMVADGVKDKSIFVPTRTENGMVQGQDDLFIKGKAAMVMESSWFANQIGDRFKWDKELKPFDWQMVTMPINPATPDQSAAVGFYNIMGIHQDAANKREAWELIKFINSDKVAKINSKMSYGELPTRISYVKEIAGKNAEAFTMLAPSSSGNSIWSSLYANKNVPENFYMILNQSINEAMDAIVKDTKSVDEALAELQQKLQAAIDEGKRQQEEEKANGEEKSEETSEGTVEGTAVDTSDTETSTTTE</sequence>
<proteinExistence type="inferred from homology"/>
<accession>A0A1X7LSV2</accession>
<evidence type="ECO:0000256" key="4">
    <source>
        <dbReference type="ARBA" id="ARBA00022729"/>
    </source>
</evidence>
<dbReference type="PROSITE" id="PS51257">
    <property type="entry name" value="PROKAR_LIPOPROTEIN"/>
    <property type="match status" value="1"/>
</dbReference>
<dbReference type="PANTHER" id="PTHR43649">
    <property type="entry name" value="ARABINOSE-BINDING PROTEIN-RELATED"/>
    <property type="match status" value="1"/>
</dbReference>
<name>A0A1X7LSV2_9BACL</name>
<evidence type="ECO:0000256" key="1">
    <source>
        <dbReference type="ARBA" id="ARBA00004196"/>
    </source>
</evidence>
<dbReference type="Gene3D" id="3.40.190.10">
    <property type="entry name" value="Periplasmic binding protein-like II"/>
    <property type="match status" value="1"/>
</dbReference>
<feature type="compositionally biased region" description="Low complexity" evidence="5">
    <location>
        <begin position="479"/>
        <end position="499"/>
    </location>
</feature>
<keyword evidence="4 6" id="KW-0732">Signal</keyword>
<keyword evidence="3" id="KW-0813">Transport</keyword>
<dbReference type="STRING" id="1852522.SAMN06295960_4235"/>
<dbReference type="OrthoDB" id="2675752at2"/>
<evidence type="ECO:0000256" key="2">
    <source>
        <dbReference type="ARBA" id="ARBA00008520"/>
    </source>
</evidence>
<evidence type="ECO:0000256" key="3">
    <source>
        <dbReference type="ARBA" id="ARBA00022448"/>
    </source>
</evidence>
<organism evidence="7 8">
    <name type="scientific">Paenibacillus aquistagni</name>
    <dbReference type="NCBI Taxonomy" id="1852522"/>
    <lineage>
        <taxon>Bacteria</taxon>
        <taxon>Bacillati</taxon>
        <taxon>Bacillota</taxon>
        <taxon>Bacilli</taxon>
        <taxon>Bacillales</taxon>
        <taxon>Paenibacillaceae</taxon>
        <taxon>Paenibacillus</taxon>
    </lineage>
</organism>
<evidence type="ECO:0000313" key="7">
    <source>
        <dbReference type="EMBL" id="SMG56740.1"/>
    </source>
</evidence>